<evidence type="ECO:0000313" key="11">
    <source>
        <dbReference type="EMBL" id="TIC24649.1"/>
    </source>
</evidence>
<dbReference type="PANTHER" id="PTHR31030">
    <property type="entry name" value="PLASMA MEMBRANE FUSION PROTEIN PRM1"/>
    <property type="match status" value="1"/>
</dbReference>
<comment type="similarity">
    <text evidence="3 10">Belongs to the PRM1 family.</text>
</comment>
<feature type="transmembrane region" description="Helical" evidence="10">
    <location>
        <begin position="362"/>
        <end position="386"/>
    </location>
</feature>
<evidence type="ECO:0000256" key="3">
    <source>
        <dbReference type="ARBA" id="ARBA00010780"/>
    </source>
</evidence>
<protein>
    <recommendedName>
        <fullName evidence="10">Plasma membrane fusion protein PRM1</fullName>
    </recommendedName>
</protein>
<keyword evidence="8 10" id="KW-0472">Membrane</keyword>
<evidence type="ECO:0000256" key="7">
    <source>
        <dbReference type="ARBA" id="ARBA00022989"/>
    </source>
</evidence>
<evidence type="ECO:0000256" key="9">
    <source>
        <dbReference type="ARBA" id="ARBA00023180"/>
    </source>
</evidence>
<keyword evidence="9" id="KW-0325">Glycoprotein</keyword>
<evidence type="ECO:0000256" key="1">
    <source>
        <dbReference type="ARBA" id="ARBA00002512"/>
    </source>
</evidence>
<reference evidence="13 14" key="1">
    <citation type="submission" date="2019-03" db="EMBL/GenBank/DDBJ databases">
        <title>Sequencing 25 genomes of Wallemia mellicola.</title>
        <authorList>
            <person name="Gostincar C."/>
        </authorList>
    </citation>
    <scope>NUCLEOTIDE SEQUENCE [LARGE SCALE GENOMIC DNA]</scope>
    <source>
        <strain evidence="12 14">EXF-757</strain>
        <strain evidence="11 13">EXF-8738</strain>
    </source>
</reference>
<keyword evidence="4 10" id="KW-1003">Cell membrane</keyword>
<dbReference type="GO" id="GO:0032220">
    <property type="term" value="P:plasma membrane fusion involved in cytogamy"/>
    <property type="evidence" value="ECO:0007669"/>
    <property type="project" value="TreeGrafter"/>
</dbReference>
<dbReference type="Proteomes" id="UP000310708">
    <property type="component" value="Unassembled WGS sequence"/>
</dbReference>
<dbReference type="Proteomes" id="UP000305647">
    <property type="component" value="Unassembled WGS sequence"/>
</dbReference>
<feature type="transmembrane region" description="Helical" evidence="10">
    <location>
        <begin position="142"/>
        <end position="162"/>
    </location>
</feature>
<accession>A0A4T0LMV3</accession>
<dbReference type="GO" id="GO:0005886">
    <property type="term" value="C:plasma membrane"/>
    <property type="evidence" value="ECO:0007669"/>
    <property type="project" value="UniProtKB-SubCell"/>
</dbReference>
<evidence type="ECO:0000256" key="5">
    <source>
        <dbReference type="ARBA" id="ARBA00022692"/>
    </source>
</evidence>
<comment type="caution">
    <text evidence="10">Lacks conserved residue(s) required for the propagation of feature annotation.</text>
</comment>
<dbReference type="EMBL" id="SPRO01000068">
    <property type="protein sequence ID" value="TIC24649.1"/>
    <property type="molecule type" value="Genomic_DNA"/>
</dbReference>
<evidence type="ECO:0000313" key="12">
    <source>
        <dbReference type="EMBL" id="TIC62511.1"/>
    </source>
</evidence>
<gene>
    <name evidence="12" type="ORF">E3Q01_03910</name>
    <name evidence="11" type="ORF">E3Q10_03996</name>
</gene>
<proteinExistence type="inferred from homology"/>
<evidence type="ECO:0000313" key="14">
    <source>
        <dbReference type="Proteomes" id="UP000310708"/>
    </source>
</evidence>
<evidence type="ECO:0000256" key="4">
    <source>
        <dbReference type="ARBA" id="ARBA00022475"/>
    </source>
</evidence>
<dbReference type="EMBL" id="SPRX01000068">
    <property type="protein sequence ID" value="TIC62511.1"/>
    <property type="molecule type" value="Genomic_DNA"/>
</dbReference>
<keyword evidence="5 10" id="KW-0812">Transmembrane</keyword>
<comment type="function">
    <text evidence="1 10">Involved in cell fusion during mating by stabilizing the plasma membrane fusion event.</text>
</comment>
<comment type="subcellular location">
    <subcellularLocation>
        <location evidence="2 10">Cell membrane</location>
        <topology evidence="2 10">Multi-pass membrane protein</topology>
    </subcellularLocation>
</comment>
<dbReference type="InterPro" id="IPR026777">
    <property type="entry name" value="PRM1"/>
</dbReference>
<evidence type="ECO:0000256" key="10">
    <source>
        <dbReference type="RuleBase" id="RU366035"/>
    </source>
</evidence>
<evidence type="ECO:0000256" key="8">
    <source>
        <dbReference type="ARBA" id="ARBA00023136"/>
    </source>
</evidence>
<feature type="transmembrane region" description="Helical" evidence="10">
    <location>
        <begin position="45"/>
        <end position="66"/>
    </location>
</feature>
<evidence type="ECO:0000256" key="2">
    <source>
        <dbReference type="ARBA" id="ARBA00004651"/>
    </source>
</evidence>
<dbReference type="PANTHER" id="PTHR31030:SF1">
    <property type="entry name" value="PLASMA MEMBRANE FUSION PROTEIN PRM1"/>
    <property type="match status" value="1"/>
</dbReference>
<name>A0A4T0LMV3_9BASI</name>
<evidence type="ECO:0000313" key="13">
    <source>
        <dbReference type="Proteomes" id="UP000305647"/>
    </source>
</evidence>
<keyword evidence="6 10" id="KW-0184">Conjugation</keyword>
<evidence type="ECO:0000256" key="6">
    <source>
        <dbReference type="ARBA" id="ARBA00022971"/>
    </source>
</evidence>
<dbReference type="AlphaFoldDB" id="A0A4T0LMV3"/>
<dbReference type="GO" id="GO:0043332">
    <property type="term" value="C:mating projection tip"/>
    <property type="evidence" value="ECO:0007669"/>
    <property type="project" value="UniProtKB-UniRule"/>
</dbReference>
<sequence>MELSAPPSYTRARNQQAWYQKEKTGAQDASKTTIRPYLGIKSRSAITLLAPFIIGVIFAIVTIASFRTTIDGIAGSTIASANSICRHVQATAEDAFHMPLQAQRKLGQQVQDSITDIIAGLESVLLLLIKAIPIIVMFFIDFYRSLLLCFIQLIVQAALAAVTELVSLASSAIEDVAHTIGDAVSGAFNVANDAIDGINDLISWTGKSIDPINVPGLDALNSFQMPDSVQNTLNEINDKLPDLEDLRNYLNGIISEPFNNLYVDVQGKFDSYKTSANDTNALATSRQPQSLNFCSDLDLSVVTDLASTIKKIGHYQTKQFIEDCAIAKSHDERHLMELIASNSNPYVYKWTRRMPATRRDGIRWFALIMMHPYIVTLFCMGLIGFVSTGAQLVIIDKLQNKFIVRAQSSYNKVETQLEQALAASTSGILSNKTNNAIDIVETTINDDIFGWVDDGVVPINDTLTAFEDGLNNAIETAFNGTFIEDAIANYVQCVIGSKIDTLESGLTWIHDNAHVNLFRVPEDIFNISSSLSSAMTPLQKVLIGDSNTGEKVTIVVVSALIHRKKHDPEDEAQFVLLDGGVPPIFREEKTRSISSSILNVNPPTPERTTTIVPSPAYSSRISWVYDANNPDLAAVRYSTLGHLNNVIEGRKD</sequence>
<feature type="transmembrane region" description="Helical" evidence="10">
    <location>
        <begin position="114"/>
        <end position="136"/>
    </location>
</feature>
<organism evidence="12 14">
    <name type="scientific">Wallemia mellicola</name>
    <dbReference type="NCBI Taxonomy" id="1708541"/>
    <lineage>
        <taxon>Eukaryota</taxon>
        <taxon>Fungi</taxon>
        <taxon>Dikarya</taxon>
        <taxon>Basidiomycota</taxon>
        <taxon>Wallemiomycotina</taxon>
        <taxon>Wallemiomycetes</taxon>
        <taxon>Wallemiales</taxon>
        <taxon>Wallemiaceae</taxon>
        <taxon>Wallemia</taxon>
    </lineage>
</organism>
<comment type="caution">
    <text evidence="12">The sequence shown here is derived from an EMBL/GenBank/DDBJ whole genome shotgun (WGS) entry which is preliminary data.</text>
</comment>
<keyword evidence="7 10" id="KW-1133">Transmembrane helix</keyword>